<keyword evidence="3" id="KW-1185">Reference proteome</keyword>
<evidence type="ECO:0000313" key="3">
    <source>
        <dbReference type="Proteomes" id="UP000267096"/>
    </source>
</evidence>
<gene>
    <name evidence="2" type="ORF">ASIM_LOCUS7025</name>
</gene>
<evidence type="ECO:0000313" key="2">
    <source>
        <dbReference type="EMBL" id="VDK28350.1"/>
    </source>
</evidence>
<dbReference type="Proteomes" id="UP000267096">
    <property type="component" value="Unassembled WGS sequence"/>
</dbReference>
<reference evidence="4" key="1">
    <citation type="submission" date="2017-02" db="UniProtKB">
        <authorList>
            <consortium name="WormBaseParasite"/>
        </authorList>
    </citation>
    <scope>IDENTIFICATION</scope>
</reference>
<reference evidence="2 3" key="2">
    <citation type="submission" date="2018-11" db="EMBL/GenBank/DDBJ databases">
        <authorList>
            <consortium name="Pathogen Informatics"/>
        </authorList>
    </citation>
    <scope>NUCLEOTIDE SEQUENCE [LARGE SCALE GENOMIC DNA]</scope>
</reference>
<feature type="compositionally biased region" description="Basic and acidic residues" evidence="1">
    <location>
        <begin position="35"/>
        <end position="49"/>
    </location>
</feature>
<evidence type="ECO:0000313" key="4">
    <source>
        <dbReference type="WBParaSite" id="ASIM_0000725501-mRNA-1"/>
    </source>
</evidence>
<protein>
    <submittedName>
        <fullName evidence="4">Merozoite surface protein 3</fullName>
    </submittedName>
</protein>
<evidence type="ECO:0000256" key="1">
    <source>
        <dbReference type="SAM" id="MobiDB-lite"/>
    </source>
</evidence>
<feature type="compositionally biased region" description="Basic and acidic residues" evidence="1">
    <location>
        <begin position="56"/>
        <end position="124"/>
    </location>
</feature>
<name>A0A0M3JHZ0_ANISI</name>
<dbReference type="EMBL" id="UYRR01016278">
    <property type="protein sequence ID" value="VDK28350.1"/>
    <property type="molecule type" value="Genomic_DNA"/>
</dbReference>
<dbReference type="AlphaFoldDB" id="A0A0M3JHZ0"/>
<dbReference type="WBParaSite" id="ASIM_0000725501-mRNA-1">
    <property type="protein sequence ID" value="ASIM_0000725501-mRNA-1"/>
    <property type="gene ID" value="ASIM_0000725501"/>
</dbReference>
<sequence length="149" mass="16285">FFSAAGTDSKAAVAESTKTPNAKPATNGESTAGAEKAKGDHFLGEKIDLVNEPVEEGQKNGGESHQKEADGVEKSEEVANEKKEHDGDETTKETVKEGKSEESEKQKEQKGTEGNGKDGEWEVIDEKEIKQVIISTFHVFRLFLIKCFE</sequence>
<accession>A0A0M3JHZ0</accession>
<feature type="region of interest" description="Disordered" evidence="1">
    <location>
        <begin position="1"/>
        <end position="124"/>
    </location>
</feature>
<proteinExistence type="predicted"/>
<organism evidence="4">
    <name type="scientific">Anisakis simplex</name>
    <name type="common">Herring worm</name>
    <dbReference type="NCBI Taxonomy" id="6269"/>
    <lineage>
        <taxon>Eukaryota</taxon>
        <taxon>Metazoa</taxon>
        <taxon>Ecdysozoa</taxon>
        <taxon>Nematoda</taxon>
        <taxon>Chromadorea</taxon>
        <taxon>Rhabditida</taxon>
        <taxon>Spirurina</taxon>
        <taxon>Ascaridomorpha</taxon>
        <taxon>Ascaridoidea</taxon>
        <taxon>Anisakidae</taxon>
        <taxon>Anisakis</taxon>
        <taxon>Anisakis simplex complex</taxon>
    </lineage>
</organism>